<dbReference type="PANTHER" id="PTHR31645:SF0">
    <property type="entry name" value="OLIGOPEPTIDE TRANSPORTER YGL114W-RELATED"/>
    <property type="match status" value="1"/>
</dbReference>
<dbReference type="InterPro" id="IPR045035">
    <property type="entry name" value="YSL-like"/>
</dbReference>
<keyword evidence="3" id="KW-0813">Transport</keyword>
<keyword evidence="9" id="KW-1185">Reference proteome</keyword>
<feature type="transmembrane region" description="Helical" evidence="7">
    <location>
        <begin position="335"/>
        <end position="357"/>
    </location>
</feature>
<feature type="transmembrane region" description="Helical" evidence="7">
    <location>
        <begin position="411"/>
        <end position="429"/>
    </location>
</feature>
<dbReference type="NCBIfam" id="TIGR00728">
    <property type="entry name" value="OPT_sfam"/>
    <property type="match status" value="1"/>
</dbReference>
<dbReference type="STRING" id="2163413.A0A4P6XV80"/>
<feature type="transmembrane region" description="Helical" evidence="7">
    <location>
        <begin position="136"/>
        <end position="156"/>
    </location>
</feature>
<dbReference type="InterPro" id="IPR004813">
    <property type="entry name" value="OPT"/>
</dbReference>
<proteinExistence type="inferred from homology"/>
<feature type="transmembrane region" description="Helical" evidence="7">
    <location>
        <begin position="658"/>
        <end position="680"/>
    </location>
</feature>
<comment type="subcellular location">
    <subcellularLocation>
        <location evidence="1">Membrane</location>
        <topology evidence="1">Multi-pass membrane protein</topology>
    </subcellularLocation>
</comment>
<gene>
    <name evidence="8" type="primary">MPUL0E01980</name>
    <name evidence="8" type="ORF">METSCH_E01980</name>
</gene>
<feature type="transmembrane region" description="Helical" evidence="7">
    <location>
        <begin position="60"/>
        <end position="79"/>
    </location>
</feature>
<dbReference type="PANTHER" id="PTHR31645">
    <property type="entry name" value="OLIGOPEPTIDE TRANSPORTER YGL114W-RELATED"/>
    <property type="match status" value="1"/>
</dbReference>
<protein>
    <submittedName>
        <fullName evidence="8">Oligopeptide transporter, OPT superfamily</fullName>
    </submittedName>
</protein>
<evidence type="ECO:0000313" key="9">
    <source>
        <dbReference type="Proteomes" id="UP000292447"/>
    </source>
</evidence>
<evidence type="ECO:0000256" key="2">
    <source>
        <dbReference type="ARBA" id="ARBA00008807"/>
    </source>
</evidence>
<reference evidence="9" key="1">
    <citation type="submission" date="2019-03" db="EMBL/GenBank/DDBJ databases">
        <title>Snf2 controls pulcherriminic acid biosynthesis and connects pigmentation and antifungal activity of the yeast Metschnikowia pulcherrima.</title>
        <authorList>
            <person name="Gore-Lloyd D."/>
            <person name="Sumann I."/>
            <person name="Brachmann A.O."/>
            <person name="Schneeberger K."/>
            <person name="Ortiz-Merino R.A."/>
            <person name="Moreno-Beltran M."/>
            <person name="Schlaefli M."/>
            <person name="Kirner P."/>
            <person name="Santos Kron A."/>
            <person name="Wolfe K.H."/>
            <person name="Piel J."/>
            <person name="Ahrens C.H."/>
            <person name="Henk D."/>
            <person name="Freimoser F.M."/>
        </authorList>
    </citation>
    <scope>NUCLEOTIDE SEQUENCE [LARGE SCALE GENOMIC DNA]</scope>
    <source>
        <strain evidence="9">APC 1.2</strain>
    </source>
</reference>
<feature type="transmembrane region" description="Helical" evidence="7">
    <location>
        <begin position="580"/>
        <end position="598"/>
    </location>
</feature>
<sequence>MHERAPLTDLATVLAADTPFLPWHEKLMTPQITLRATLVGLFIGSIVLVSNFQFGLQTGWVSMMSLPSALLGFAMFKFSPYADLFSDVENVYIQSVAVAVGTGPLAYGLVGIVPAIEKFLTPEESGTGTKISLSLAQLIVWLGGLALFGVFFAVTLRKQVIITEKLPFPSGSATATLISVLHGTELYDDTLAKLQLRDSLRDTDLASLGESYRGGVIRPLDLNGLKHLQIEQAYRSNIRSLLITFAGLATYTVLAYFVPVLKQLPVFGAVMSRDYQWNLQLSPAYIGQGIIMGLPSVSYMMFGAVLGWGVLAPLLKYLGWAPGPIDDWVTGGQGWILWLSLSVMISDSLVSFFVVTIRSLHGLMHKQGSYQPLLRHENGDEPDLGDSAASFDKASFVDVPEDHLISRKTTISGILVSSLLCVWAIRWVFGPLVPYYATAAAIILALIFSVLGVRALGETDLNPVSGIGKLSQLIFAAIIPHNHPAKILINLIAGGIAEAGAQQAGDLMQDLKTGFLIGASPKAQFVAQIVGTIYSVFFSSVMYKVYNAVYEIPSKTFRIPTAVVWIDCSRLVTGEGLPPHAFEFCILFGVVFGAISLLKNTLPKLSPYHKYMVFLPNGVAVGIGIYNTPNFSIARFLGGVMAYYYIHKAAKHNADQKVKMVIVSSGLVLGEGLLSGFTMLMTSMGVRHF</sequence>
<accession>A0A4P6XV80</accession>
<organism evidence="8 9">
    <name type="scientific">Metschnikowia aff. pulcherrima</name>
    <dbReference type="NCBI Taxonomy" id="2163413"/>
    <lineage>
        <taxon>Eukaryota</taxon>
        <taxon>Fungi</taxon>
        <taxon>Dikarya</taxon>
        <taxon>Ascomycota</taxon>
        <taxon>Saccharomycotina</taxon>
        <taxon>Pichiomycetes</taxon>
        <taxon>Metschnikowiaceae</taxon>
        <taxon>Metschnikowia</taxon>
    </lineage>
</organism>
<feature type="transmembrane region" description="Helical" evidence="7">
    <location>
        <begin position="435"/>
        <end position="456"/>
    </location>
</feature>
<keyword evidence="4 7" id="KW-0812">Transmembrane</keyword>
<feature type="transmembrane region" description="Helical" evidence="7">
    <location>
        <begin position="91"/>
        <end position="116"/>
    </location>
</feature>
<evidence type="ECO:0000256" key="1">
    <source>
        <dbReference type="ARBA" id="ARBA00004141"/>
    </source>
</evidence>
<evidence type="ECO:0000256" key="6">
    <source>
        <dbReference type="ARBA" id="ARBA00023136"/>
    </source>
</evidence>
<keyword evidence="6 7" id="KW-0472">Membrane</keyword>
<dbReference type="GO" id="GO:0035673">
    <property type="term" value="F:oligopeptide transmembrane transporter activity"/>
    <property type="evidence" value="ECO:0007669"/>
    <property type="project" value="InterPro"/>
</dbReference>
<evidence type="ECO:0000256" key="7">
    <source>
        <dbReference type="SAM" id="Phobius"/>
    </source>
</evidence>
<dbReference type="Pfam" id="PF03169">
    <property type="entry name" value="OPT"/>
    <property type="match status" value="1"/>
</dbReference>
<dbReference type="AlphaFoldDB" id="A0A4P6XV80"/>
<feature type="transmembrane region" description="Helical" evidence="7">
    <location>
        <begin position="619"/>
        <end position="646"/>
    </location>
</feature>
<dbReference type="EMBL" id="CP034460">
    <property type="protein sequence ID" value="QBM89961.1"/>
    <property type="molecule type" value="Genomic_DNA"/>
</dbReference>
<evidence type="ECO:0000313" key="8">
    <source>
        <dbReference type="EMBL" id="QBM89961.1"/>
    </source>
</evidence>
<evidence type="ECO:0000256" key="3">
    <source>
        <dbReference type="ARBA" id="ARBA00022448"/>
    </source>
</evidence>
<feature type="transmembrane region" description="Helical" evidence="7">
    <location>
        <begin position="32"/>
        <end position="54"/>
    </location>
</feature>
<name>A0A4P6XV80_9ASCO</name>
<dbReference type="GO" id="GO:0000329">
    <property type="term" value="C:fungal-type vacuole membrane"/>
    <property type="evidence" value="ECO:0007669"/>
    <property type="project" value="TreeGrafter"/>
</dbReference>
<feature type="transmembrane region" description="Helical" evidence="7">
    <location>
        <begin position="299"/>
        <end position="315"/>
    </location>
</feature>
<keyword evidence="5 7" id="KW-1133">Transmembrane helix</keyword>
<evidence type="ECO:0000256" key="5">
    <source>
        <dbReference type="ARBA" id="ARBA00022989"/>
    </source>
</evidence>
<evidence type="ECO:0000256" key="4">
    <source>
        <dbReference type="ARBA" id="ARBA00022692"/>
    </source>
</evidence>
<dbReference type="Proteomes" id="UP000292447">
    <property type="component" value="Chromosome V"/>
</dbReference>
<comment type="similarity">
    <text evidence="2">Belongs to the oligopeptide OPT transporter family.</text>
</comment>